<keyword evidence="1" id="KW-1133">Transmembrane helix</keyword>
<evidence type="ECO:0000313" key="2">
    <source>
        <dbReference type="EMBL" id="MBC2605673.1"/>
    </source>
</evidence>
<feature type="transmembrane region" description="Helical" evidence="1">
    <location>
        <begin position="132"/>
        <end position="151"/>
    </location>
</feature>
<feature type="transmembrane region" description="Helical" evidence="1">
    <location>
        <begin position="104"/>
        <end position="126"/>
    </location>
</feature>
<evidence type="ECO:0000256" key="1">
    <source>
        <dbReference type="SAM" id="Phobius"/>
    </source>
</evidence>
<feature type="transmembrane region" description="Helical" evidence="1">
    <location>
        <begin position="73"/>
        <end position="92"/>
    </location>
</feature>
<evidence type="ECO:0000313" key="3">
    <source>
        <dbReference type="Proteomes" id="UP000526501"/>
    </source>
</evidence>
<organism evidence="2 3">
    <name type="scientific">Pelagicoccus albus</name>
    <dbReference type="NCBI Taxonomy" id="415222"/>
    <lineage>
        <taxon>Bacteria</taxon>
        <taxon>Pseudomonadati</taxon>
        <taxon>Verrucomicrobiota</taxon>
        <taxon>Opitutia</taxon>
        <taxon>Puniceicoccales</taxon>
        <taxon>Pelagicoccaceae</taxon>
        <taxon>Pelagicoccus</taxon>
    </lineage>
</organism>
<protein>
    <submittedName>
        <fullName evidence="2">Uncharacterized protein</fullName>
    </submittedName>
</protein>
<gene>
    <name evidence="2" type="ORF">H5P27_06415</name>
</gene>
<dbReference type="EMBL" id="JACHVC010000006">
    <property type="protein sequence ID" value="MBC2605673.1"/>
    <property type="molecule type" value="Genomic_DNA"/>
</dbReference>
<keyword evidence="1" id="KW-0472">Membrane</keyword>
<feature type="transmembrane region" description="Helical" evidence="1">
    <location>
        <begin position="35"/>
        <end position="53"/>
    </location>
</feature>
<comment type="caution">
    <text evidence="2">The sequence shown here is derived from an EMBL/GenBank/DDBJ whole genome shotgun (WGS) entry which is preliminary data.</text>
</comment>
<keyword evidence="3" id="KW-1185">Reference proteome</keyword>
<dbReference type="Proteomes" id="UP000526501">
    <property type="component" value="Unassembled WGS sequence"/>
</dbReference>
<sequence>MISFSRNRWLIVALGHYLTLFFVSQMNFYLSASGIQFFVLGMLISFSALELSLKQGMLSLAPIAFYLDSRSPLPFGFTLVLSLILCTIAHLLRSKVRREVSTSAMATTIILNIVSYGVYTVGAAKYLGAEAIHFWPVVLNLFASTFVVIIINKIFFDTHTGVLAIFGINLAEEQREPL</sequence>
<proteinExistence type="predicted"/>
<accession>A0A7X1E7Z9</accession>
<dbReference type="RefSeq" id="WP_185659541.1">
    <property type="nucleotide sequence ID" value="NZ_CAWPOO010000006.1"/>
</dbReference>
<reference evidence="2 3" key="1">
    <citation type="submission" date="2020-07" db="EMBL/GenBank/DDBJ databases">
        <authorList>
            <person name="Feng X."/>
        </authorList>
    </citation>
    <scope>NUCLEOTIDE SEQUENCE [LARGE SCALE GENOMIC DNA]</scope>
    <source>
        <strain evidence="2 3">JCM23202</strain>
    </source>
</reference>
<dbReference type="AlphaFoldDB" id="A0A7X1E7Z9"/>
<name>A0A7X1E7Z9_9BACT</name>
<keyword evidence="1" id="KW-0812">Transmembrane</keyword>